<dbReference type="FunCoup" id="A0A1S0U050">
    <property type="interactions" value="1988"/>
</dbReference>
<dbReference type="OMA" id="GDWTKRN"/>
<organism evidence="6">
    <name type="scientific">Loa loa</name>
    <name type="common">Eye worm</name>
    <name type="synonym">Filaria loa</name>
    <dbReference type="NCBI Taxonomy" id="7209"/>
    <lineage>
        <taxon>Eukaryota</taxon>
        <taxon>Metazoa</taxon>
        <taxon>Ecdysozoa</taxon>
        <taxon>Nematoda</taxon>
        <taxon>Chromadorea</taxon>
        <taxon>Rhabditida</taxon>
        <taxon>Spirurina</taxon>
        <taxon>Spiruromorpha</taxon>
        <taxon>Filarioidea</taxon>
        <taxon>Onchocercidae</taxon>
        <taxon>Loa</taxon>
    </lineage>
</organism>
<dbReference type="Pfam" id="PF00227">
    <property type="entry name" value="Proteasome"/>
    <property type="match status" value="1"/>
</dbReference>
<sequence>MRNFLDDKYLCKLSVGDLSIIVFGSSDVCVSGSAGIMSGTHFLVGICTNDYVILAADRSCFAYGAIIVADDEEKKFTLGDKLAMICIGEDGDVAQFGDWCKRNIQLYKLRYGYEMSPRSSHHWIRRSIAEALRTQDYYVVDTLIGGYDSIENKAFLGSVDYLGNGIADQPYIFRGFSGRLCYSILDKTYRNDMTEAEGMDLLKKCLHESKRRFIVNLPAFEVMVIDKNGTRQLEDIKV</sequence>
<dbReference type="InterPro" id="IPR023333">
    <property type="entry name" value="Proteasome_suB-type"/>
</dbReference>
<dbReference type="GO" id="GO:0010498">
    <property type="term" value="P:proteasomal protein catabolic process"/>
    <property type="evidence" value="ECO:0007669"/>
    <property type="project" value="InterPro"/>
</dbReference>
<dbReference type="InterPro" id="IPR029055">
    <property type="entry name" value="Ntn_hydrolases_N"/>
</dbReference>
<dbReference type="GO" id="GO:0005634">
    <property type="term" value="C:nucleus"/>
    <property type="evidence" value="ECO:0007669"/>
    <property type="project" value="UniProtKB-SubCell"/>
</dbReference>
<dbReference type="OrthoDB" id="268428at2759"/>
<proteinExistence type="inferred from homology"/>
<dbReference type="CDD" id="cd03758">
    <property type="entry name" value="proteasome_beta_type_2"/>
    <property type="match status" value="1"/>
</dbReference>
<keyword evidence="1 5" id="KW-0963">Cytoplasm</keyword>
<evidence type="ECO:0000256" key="1">
    <source>
        <dbReference type="ARBA" id="ARBA00022490"/>
    </source>
</evidence>
<dbReference type="PANTHER" id="PTHR32194:SF2">
    <property type="entry name" value="PROTEASOME SUBUNIT BETA TYPE-1"/>
    <property type="match status" value="1"/>
</dbReference>
<gene>
    <name evidence="6" type="ORF">LOAG_05258</name>
</gene>
<evidence type="ECO:0000256" key="5">
    <source>
        <dbReference type="RuleBase" id="RU004203"/>
    </source>
</evidence>
<reference evidence="6" key="1">
    <citation type="submission" date="2012-04" db="EMBL/GenBank/DDBJ databases">
        <title>The Genome Sequence of Loa loa.</title>
        <authorList>
            <consortium name="The Broad Institute Genome Sequencing Platform"/>
            <consortium name="Broad Institute Genome Sequencing Center for Infectious Disease"/>
            <person name="Nutman T.B."/>
            <person name="Fink D.L."/>
            <person name="Russ C."/>
            <person name="Young S."/>
            <person name="Zeng Q."/>
            <person name="Gargeya S."/>
            <person name="Alvarado L."/>
            <person name="Berlin A."/>
            <person name="Chapman S.B."/>
            <person name="Chen Z."/>
            <person name="Freedman E."/>
            <person name="Gellesch M."/>
            <person name="Goldberg J."/>
            <person name="Griggs A."/>
            <person name="Gujja S."/>
            <person name="Heilman E.R."/>
            <person name="Heiman D."/>
            <person name="Howarth C."/>
            <person name="Mehta T."/>
            <person name="Neiman D."/>
            <person name="Pearson M."/>
            <person name="Roberts A."/>
            <person name="Saif S."/>
            <person name="Shea T."/>
            <person name="Shenoy N."/>
            <person name="Sisk P."/>
            <person name="Stolte C."/>
            <person name="Sykes S."/>
            <person name="White J."/>
            <person name="Yandava C."/>
            <person name="Haas B."/>
            <person name="Henn M.R."/>
            <person name="Nusbaum C."/>
            <person name="Birren B."/>
        </authorList>
    </citation>
    <scope>NUCLEOTIDE SEQUENCE [LARGE SCALE GENOMIC DNA]</scope>
</reference>
<dbReference type="AlphaFoldDB" id="A0A1S0U050"/>
<comment type="subcellular location">
    <subcellularLocation>
        <location evidence="5">Cytoplasm</location>
    </subcellularLocation>
    <subcellularLocation>
        <location evidence="5">Nucleus</location>
    </subcellularLocation>
</comment>
<dbReference type="SUPFAM" id="SSF56235">
    <property type="entry name" value="N-terminal nucleophile aminohydrolases (Ntn hydrolases)"/>
    <property type="match status" value="1"/>
</dbReference>
<keyword evidence="2 5" id="KW-0647">Proteasome</keyword>
<comment type="function">
    <text evidence="5">Component of the proteasome, a multicatalytic proteinase complex which is characterized by its ability to cleave peptides with Arg, Phe, Tyr, Leu, and Glu adjacent to the leaving group at neutral or slightly basic pH. The proteasome has an ATP-dependent proteolytic activity.</text>
</comment>
<comment type="subunit">
    <text evidence="5">Component of the proteasome complex.</text>
</comment>
<dbReference type="GO" id="GO:0005737">
    <property type="term" value="C:cytoplasm"/>
    <property type="evidence" value="ECO:0007669"/>
    <property type="project" value="UniProtKB-SubCell"/>
</dbReference>
<evidence type="ECO:0000256" key="4">
    <source>
        <dbReference type="ARBA" id="ARBA00026071"/>
    </source>
</evidence>
<protein>
    <recommendedName>
        <fullName evidence="5">Proteasome subunit beta</fullName>
    </recommendedName>
</protein>
<evidence type="ECO:0000256" key="3">
    <source>
        <dbReference type="ARBA" id="ARBA00023242"/>
    </source>
</evidence>
<name>A0A1S0U050_LOALO</name>
<accession>A0A1S0U050</accession>
<dbReference type="InParanoid" id="A0A1S0U050"/>
<dbReference type="Gene3D" id="3.60.20.10">
    <property type="entry name" value="Glutamine Phosphoribosylpyrophosphate, subunit 1, domain 1"/>
    <property type="match status" value="1"/>
</dbReference>
<keyword evidence="3 5" id="KW-0539">Nucleus</keyword>
<dbReference type="RefSeq" id="XP_003140843.1">
    <property type="nucleotide sequence ID" value="XM_003140795.1"/>
</dbReference>
<comment type="subunit">
    <text evidence="4">The 26S proteasome consists of a 20S proteasome core and two 19S regulatory subunits. The 20S proteasome core is composed of 28 subunits that are arranged in four stacked rings, resulting in a barrel-shaped structure. The two end rings are each formed by seven alpha subunits, and the two central rings are each formed by seven beta subunits. The catalytic chamber with the active sites is on the inside of the barrel.</text>
</comment>
<dbReference type="CTD" id="9942666"/>
<dbReference type="InterPro" id="IPR035206">
    <property type="entry name" value="Proteasome_beta2"/>
</dbReference>
<dbReference type="PANTHER" id="PTHR32194">
    <property type="entry name" value="METALLOPROTEASE TLDD"/>
    <property type="match status" value="1"/>
</dbReference>
<evidence type="ECO:0000256" key="2">
    <source>
        <dbReference type="ARBA" id="ARBA00022942"/>
    </source>
</evidence>
<dbReference type="GO" id="GO:0005839">
    <property type="term" value="C:proteasome core complex"/>
    <property type="evidence" value="ECO:0007669"/>
    <property type="project" value="InterPro"/>
</dbReference>
<dbReference type="GeneID" id="9942666"/>
<dbReference type="EMBL" id="JH712084">
    <property type="protein sequence ID" value="EFO23226.1"/>
    <property type="molecule type" value="Genomic_DNA"/>
</dbReference>
<dbReference type="KEGG" id="loa:LOAG_05258"/>
<dbReference type="InterPro" id="IPR001353">
    <property type="entry name" value="Proteasome_sua/b"/>
</dbReference>
<evidence type="ECO:0000313" key="6">
    <source>
        <dbReference type="EMBL" id="EFO23226.1"/>
    </source>
</evidence>
<comment type="similarity">
    <text evidence="5">Belongs to the peptidase T1B family.</text>
</comment>